<protein>
    <submittedName>
        <fullName evidence="1">28291_t:CDS:1</fullName>
    </submittedName>
</protein>
<gene>
    <name evidence="1" type="ORF">RPERSI_LOCUS13878</name>
</gene>
<feature type="non-terminal residue" evidence="1">
    <location>
        <position position="1"/>
    </location>
</feature>
<name>A0ACA9QGU3_9GLOM</name>
<accession>A0ACA9QGU3</accession>
<reference evidence="1" key="1">
    <citation type="submission" date="2021-06" db="EMBL/GenBank/DDBJ databases">
        <authorList>
            <person name="Kallberg Y."/>
            <person name="Tangrot J."/>
            <person name="Rosling A."/>
        </authorList>
    </citation>
    <scope>NUCLEOTIDE SEQUENCE</scope>
    <source>
        <strain evidence="1">MA461A</strain>
    </source>
</reference>
<organism evidence="1 2">
    <name type="scientific">Racocetra persica</name>
    <dbReference type="NCBI Taxonomy" id="160502"/>
    <lineage>
        <taxon>Eukaryota</taxon>
        <taxon>Fungi</taxon>
        <taxon>Fungi incertae sedis</taxon>
        <taxon>Mucoromycota</taxon>
        <taxon>Glomeromycotina</taxon>
        <taxon>Glomeromycetes</taxon>
        <taxon>Diversisporales</taxon>
        <taxon>Gigasporaceae</taxon>
        <taxon>Racocetra</taxon>
    </lineage>
</organism>
<evidence type="ECO:0000313" key="2">
    <source>
        <dbReference type="Proteomes" id="UP000789920"/>
    </source>
</evidence>
<proteinExistence type="predicted"/>
<dbReference type="Proteomes" id="UP000789920">
    <property type="component" value="Unassembled WGS sequence"/>
</dbReference>
<keyword evidence="2" id="KW-1185">Reference proteome</keyword>
<sequence length="84" mass="9542">DNFISMNTVHNDLICARINNLDAILDNFLTFEENHINTIQGSLDNLLSVRKNYLAATYDDTIGFEEEYLATVENDITNVDNNMA</sequence>
<evidence type="ECO:0000313" key="1">
    <source>
        <dbReference type="EMBL" id="CAG8748018.1"/>
    </source>
</evidence>
<dbReference type="EMBL" id="CAJVQC010031280">
    <property type="protein sequence ID" value="CAG8748018.1"/>
    <property type="molecule type" value="Genomic_DNA"/>
</dbReference>
<comment type="caution">
    <text evidence="1">The sequence shown here is derived from an EMBL/GenBank/DDBJ whole genome shotgun (WGS) entry which is preliminary data.</text>
</comment>